<feature type="domain" description="Initiator binding" evidence="2">
    <location>
        <begin position="22"/>
        <end position="152"/>
    </location>
</feature>
<reference evidence="3" key="1">
    <citation type="submission" date="2006-10" db="EMBL/GenBank/DDBJ databases">
        <authorList>
            <person name="Amadeo P."/>
            <person name="Zhao Q."/>
            <person name="Wortman J."/>
            <person name="Fraser-Liggett C."/>
            <person name="Carlton J."/>
        </authorList>
    </citation>
    <scope>NUCLEOTIDE SEQUENCE</scope>
    <source>
        <strain evidence="3">G3</strain>
    </source>
</reference>
<feature type="compositionally biased region" description="Low complexity" evidence="1">
    <location>
        <begin position="237"/>
        <end position="257"/>
    </location>
</feature>
<feature type="compositionally biased region" description="Pro residues" evidence="1">
    <location>
        <begin position="212"/>
        <end position="236"/>
    </location>
</feature>
<accession>A2E7M1</accession>
<evidence type="ECO:0000259" key="2">
    <source>
        <dbReference type="Pfam" id="PF10416"/>
    </source>
</evidence>
<proteinExistence type="predicted"/>
<sequence length="280" mass="32126">MSDQGEEAPKNGLPPYFDKLSESDKVTYMEMKKHISNLADRISRGSKQNIFLEIFNLIRRFCHRNEPNDFIRCLVCGYAFCPHYLGVNQKRSQYLLNKSKSSLHTVMRELGYELKLNRADTDKEEIYHFFPKDFDYIGSKRNELRAWTIRNYPVPVSDLPILVDDPTKKPHYNPLIPPKSIYAPILNMYHSVLTAQAQFKAAALQQKLQRPQTPPAPPSSPPQTSPPPPPPPPPPNSQNNNNTNNTNNNLPTLTTNTEPPPTPNPKAYEFTVHPRIEYLY</sequence>
<organism evidence="3 4">
    <name type="scientific">Trichomonas vaginalis (strain ATCC PRA-98 / G3)</name>
    <dbReference type="NCBI Taxonomy" id="412133"/>
    <lineage>
        <taxon>Eukaryota</taxon>
        <taxon>Metamonada</taxon>
        <taxon>Parabasalia</taxon>
        <taxon>Trichomonadida</taxon>
        <taxon>Trichomonadidae</taxon>
        <taxon>Trichomonas</taxon>
    </lineage>
</organism>
<name>A2E7M1_TRIV3</name>
<dbReference type="Proteomes" id="UP000001542">
    <property type="component" value="Unassembled WGS sequence"/>
</dbReference>
<dbReference type="EMBL" id="DS113321">
    <property type="protein sequence ID" value="EAY11306.1"/>
    <property type="molecule type" value="Genomic_DNA"/>
</dbReference>
<protein>
    <recommendedName>
        <fullName evidence="2">Initiator binding domain-containing protein</fullName>
    </recommendedName>
</protein>
<dbReference type="AlphaFoldDB" id="A2E7M1"/>
<dbReference type="Pfam" id="PF10416">
    <property type="entry name" value="IBD"/>
    <property type="match status" value="1"/>
</dbReference>
<dbReference type="InterPro" id="IPR018845">
    <property type="entry name" value="Initiator-bd"/>
</dbReference>
<dbReference type="InParanoid" id="A2E7M1"/>
<dbReference type="VEuPathDB" id="TrichDB:TVAGG3_0598080"/>
<evidence type="ECO:0000313" key="3">
    <source>
        <dbReference type="EMBL" id="EAY11306.1"/>
    </source>
</evidence>
<reference evidence="3" key="2">
    <citation type="journal article" date="2007" name="Science">
        <title>Draft genome sequence of the sexually transmitted pathogen Trichomonas vaginalis.</title>
        <authorList>
            <person name="Carlton J.M."/>
            <person name="Hirt R.P."/>
            <person name="Silva J.C."/>
            <person name="Delcher A.L."/>
            <person name="Schatz M."/>
            <person name="Zhao Q."/>
            <person name="Wortman J.R."/>
            <person name="Bidwell S.L."/>
            <person name="Alsmark U.C.M."/>
            <person name="Besteiro S."/>
            <person name="Sicheritz-Ponten T."/>
            <person name="Noel C.J."/>
            <person name="Dacks J.B."/>
            <person name="Foster P.G."/>
            <person name="Simillion C."/>
            <person name="Van de Peer Y."/>
            <person name="Miranda-Saavedra D."/>
            <person name="Barton G.J."/>
            <person name="Westrop G.D."/>
            <person name="Mueller S."/>
            <person name="Dessi D."/>
            <person name="Fiori P.L."/>
            <person name="Ren Q."/>
            <person name="Paulsen I."/>
            <person name="Zhang H."/>
            <person name="Bastida-Corcuera F.D."/>
            <person name="Simoes-Barbosa A."/>
            <person name="Brown M.T."/>
            <person name="Hayes R.D."/>
            <person name="Mukherjee M."/>
            <person name="Okumura C.Y."/>
            <person name="Schneider R."/>
            <person name="Smith A.J."/>
            <person name="Vanacova S."/>
            <person name="Villalvazo M."/>
            <person name="Haas B.J."/>
            <person name="Pertea M."/>
            <person name="Feldblyum T.V."/>
            <person name="Utterback T.R."/>
            <person name="Shu C.L."/>
            <person name="Osoegawa K."/>
            <person name="de Jong P.J."/>
            <person name="Hrdy I."/>
            <person name="Horvathova L."/>
            <person name="Zubacova Z."/>
            <person name="Dolezal P."/>
            <person name="Malik S.B."/>
            <person name="Logsdon J.M. Jr."/>
            <person name="Henze K."/>
            <person name="Gupta A."/>
            <person name="Wang C.C."/>
            <person name="Dunne R.L."/>
            <person name="Upcroft J.A."/>
            <person name="Upcroft P."/>
            <person name="White O."/>
            <person name="Salzberg S.L."/>
            <person name="Tang P."/>
            <person name="Chiu C.-H."/>
            <person name="Lee Y.-S."/>
            <person name="Embley T.M."/>
            <person name="Coombs G.H."/>
            <person name="Mottram J.C."/>
            <person name="Tachezy J."/>
            <person name="Fraser-Liggett C.M."/>
            <person name="Johnson P.J."/>
        </authorList>
    </citation>
    <scope>NUCLEOTIDE SEQUENCE [LARGE SCALE GENOMIC DNA]</scope>
    <source>
        <strain evidence="3">G3</strain>
    </source>
</reference>
<dbReference type="SMR" id="A2E7M1"/>
<keyword evidence="4" id="KW-1185">Reference proteome</keyword>
<dbReference type="KEGG" id="tva:4769259"/>
<gene>
    <name evidence="3" type="ORF">TVAG_344000</name>
</gene>
<evidence type="ECO:0000256" key="1">
    <source>
        <dbReference type="SAM" id="MobiDB-lite"/>
    </source>
</evidence>
<dbReference type="VEuPathDB" id="TrichDB:TVAG_344000"/>
<dbReference type="RefSeq" id="XP_001323529.1">
    <property type="nucleotide sequence ID" value="XM_001323494.1"/>
</dbReference>
<evidence type="ECO:0000313" key="4">
    <source>
        <dbReference type="Proteomes" id="UP000001542"/>
    </source>
</evidence>
<feature type="region of interest" description="Disordered" evidence="1">
    <location>
        <begin position="203"/>
        <end position="270"/>
    </location>
</feature>